<dbReference type="Pfam" id="PF12704">
    <property type="entry name" value="MacB_PCD"/>
    <property type="match status" value="2"/>
</dbReference>
<evidence type="ECO:0000259" key="9">
    <source>
        <dbReference type="Pfam" id="PF12704"/>
    </source>
</evidence>
<evidence type="ECO:0000313" key="11">
    <source>
        <dbReference type="Proteomes" id="UP000538666"/>
    </source>
</evidence>
<evidence type="ECO:0000256" key="3">
    <source>
        <dbReference type="ARBA" id="ARBA00022692"/>
    </source>
</evidence>
<dbReference type="EMBL" id="JACHEK010000005">
    <property type="protein sequence ID" value="MBB6145070.1"/>
    <property type="molecule type" value="Genomic_DNA"/>
</dbReference>
<dbReference type="PANTHER" id="PTHR30572:SF4">
    <property type="entry name" value="ABC TRANSPORTER PERMEASE YTRF"/>
    <property type="match status" value="1"/>
</dbReference>
<feature type="transmembrane region" description="Helical" evidence="7">
    <location>
        <begin position="797"/>
        <end position="819"/>
    </location>
</feature>
<proteinExistence type="inferred from homology"/>
<comment type="caution">
    <text evidence="10">The sequence shown here is derived from an EMBL/GenBank/DDBJ whole genome shotgun (WGS) entry which is preliminary data.</text>
</comment>
<protein>
    <submittedName>
        <fullName evidence="10">Putative permease</fullName>
    </submittedName>
</protein>
<sequence>MLDDLKFALRQLRKSPGFTLTAVLTLALGIGANTSIFSLLDQALLRALPVREPQQLVLLENTGKAWNGRTSNNGGDEGAYFSYPMYKDLRDQNRVFDGLIAMLQTEAGVVWHERSDLVEAELVSGNYFDVLGVKPAAGRLLVQADDVSKNGNPVVVLSFDYWKNHLGEDSRVIGQTIAVNGHPFQILGVASPGFDSAIWGSPADIFVPMTMKPIVTPNWDDLDNHRSRWLNILGRLKSGETREQAQVAIAPLWHSLRAAELLSMGSTSKRFVDGFVTNSHLLVNDGSRGFSYSRDSLRTPLLVVMGMVVLVVLMAAVNVASLVLVRSASRLREFSMRYSLGAPRGRVIRQLLIEGLLLGVLGGVVGLILVPIATRILVSRMTSGAGQPPFSTSVDDRVLAFNFAVALGVSLLFALAPALQLWKPDLVGQMKQQSAASTGGSLTFRRITVGLQIGLSLLLLVCSGLFVRTLKNLHNVDVGFATDHLITFGVNPNLSGYPANALLPLHKNIREQLAGIPGVVSVAATDDPELADNGEGSNISIQGYTAREDEDTHVEVPIVTPGYFATLKVPMLAGREFNETDDAAHPKVVVINEALAKRFFGTPQQALGRMLGSGGGNGVKYDLQIVGVARNYIHRGMKDQVKETMYSPFAQDTPLSGTSYYLRTYQSPEMAIGEVRRTLARIDTKLVADNLATMDEKIEENISDDRMIGLLAVSFGALATLLAGIGLYGVLAYATAQRTREIGVRMALGADRAGIVKLVLRDVLKLAGISIAVTIPLALLATRLLKSQLFNVSNADPMVFLLAMSLIAVVAVVAASLPARRAANIEPMKALRSE</sequence>
<organism evidence="10 11">
    <name type="scientific">Silvibacterium bohemicum</name>
    <dbReference type="NCBI Taxonomy" id="1577686"/>
    <lineage>
        <taxon>Bacteria</taxon>
        <taxon>Pseudomonadati</taxon>
        <taxon>Acidobacteriota</taxon>
        <taxon>Terriglobia</taxon>
        <taxon>Terriglobales</taxon>
        <taxon>Acidobacteriaceae</taxon>
        <taxon>Silvibacterium</taxon>
    </lineage>
</organism>
<keyword evidence="4 7" id="KW-1133">Transmembrane helix</keyword>
<dbReference type="InterPro" id="IPR050250">
    <property type="entry name" value="Macrolide_Exporter_MacB"/>
</dbReference>
<dbReference type="Proteomes" id="UP000538666">
    <property type="component" value="Unassembled WGS sequence"/>
</dbReference>
<feature type="transmembrane region" description="Helical" evidence="7">
    <location>
        <begin position="301"/>
        <end position="325"/>
    </location>
</feature>
<evidence type="ECO:0000313" key="10">
    <source>
        <dbReference type="EMBL" id="MBB6145070.1"/>
    </source>
</evidence>
<dbReference type="RefSeq" id="WP_050059400.1">
    <property type="nucleotide sequence ID" value="NZ_JACHEK010000005.1"/>
</dbReference>
<feature type="domain" description="MacB-like periplasmic core" evidence="9">
    <location>
        <begin position="512"/>
        <end position="649"/>
    </location>
</feature>
<dbReference type="AlphaFoldDB" id="A0A841JV91"/>
<dbReference type="OrthoDB" id="127154at2"/>
<dbReference type="InterPro" id="IPR017800">
    <property type="entry name" value="ADOP"/>
</dbReference>
<keyword evidence="3 7" id="KW-0812">Transmembrane</keyword>
<evidence type="ECO:0000256" key="6">
    <source>
        <dbReference type="ARBA" id="ARBA00038076"/>
    </source>
</evidence>
<reference evidence="10 11" key="1">
    <citation type="submission" date="2020-08" db="EMBL/GenBank/DDBJ databases">
        <title>Genomic Encyclopedia of Type Strains, Phase IV (KMG-IV): sequencing the most valuable type-strain genomes for metagenomic binning, comparative biology and taxonomic classification.</title>
        <authorList>
            <person name="Goeker M."/>
        </authorList>
    </citation>
    <scope>NUCLEOTIDE SEQUENCE [LARGE SCALE GENOMIC DNA]</scope>
    <source>
        <strain evidence="10 11">DSM 103733</strain>
    </source>
</reference>
<dbReference type="GO" id="GO:0022857">
    <property type="term" value="F:transmembrane transporter activity"/>
    <property type="evidence" value="ECO:0007669"/>
    <property type="project" value="TreeGrafter"/>
</dbReference>
<feature type="domain" description="ABC3 transporter permease C-terminal" evidence="8">
    <location>
        <begin position="714"/>
        <end position="827"/>
    </location>
</feature>
<feature type="domain" description="ABC3 transporter permease C-terminal" evidence="8">
    <location>
        <begin position="307"/>
        <end position="422"/>
    </location>
</feature>
<evidence type="ECO:0000259" key="8">
    <source>
        <dbReference type="Pfam" id="PF02687"/>
    </source>
</evidence>
<comment type="subcellular location">
    <subcellularLocation>
        <location evidence="1">Cell membrane</location>
        <topology evidence="1">Multi-pass membrane protein</topology>
    </subcellularLocation>
</comment>
<dbReference type="InterPro" id="IPR003838">
    <property type="entry name" value="ABC3_permease_C"/>
</dbReference>
<feature type="transmembrane region" description="Helical" evidence="7">
    <location>
        <begin position="443"/>
        <end position="467"/>
    </location>
</feature>
<gene>
    <name evidence="10" type="ORF">HNQ77_003026</name>
</gene>
<feature type="transmembrane region" description="Helical" evidence="7">
    <location>
        <begin position="766"/>
        <end position="785"/>
    </location>
</feature>
<dbReference type="NCBIfam" id="TIGR03434">
    <property type="entry name" value="ADOP"/>
    <property type="match status" value="1"/>
</dbReference>
<comment type="similarity">
    <text evidence="6">Belongs to the ABC-4 integral membrane protein family.</text>
</comment>
<feature type="transmembrane region" description="Helical" evidence="7">
    <location>
        <begin position="356"/>
        <end position="378"/>
    </location>
</feature>
<evidence type="ECO:0000256" key="4">
    <source>
        <dbReference type="ARBA" id="ARBA00022989"/>
    </source>
</evidence>
<keyword evidence="11" id="KW-1185">Reference proteome</keyword>
<evidence type="ECO:0000256" key="5">
    <source>
        <dbReference type="ARBA" id="ARBA00023136"/>
    </source>
</evidence>
<name>A0A841JV91_9BACT</name>
<feature type="transmembrane region" description="Helical" evidence="7">
    <location>
        <begin position="707"/>
        <end position="736"/>
    </location>
</feature>
<keyword evidence="2" id="KW-1003">Cell membrane</keyword>
<dbReference type="Pfam" id="PF02687">
    <property type="entry name" value="FtsX"/>
    <property type="match status" value="2"/>
</dbReference>
<accession>A0A841JV91</accession>
<keyword evidence="5 7" id="KW-0472">Membrane</keyword>
<dbReference type="GO" id="GO:0005886">
    <property type="term" value="C:plasma membrane"/>
    <property type="evidence" value="ECO:0007669"/>
    <property type="project" value="UniProtKB-SubCell"/>
</dbReference>
<dbReference type="PANTHER" id="PTHR30572">
    <property type="entry name" value="MEMBRANE COMPONENT OF TRANSPORTER-RELATED"/>
    <property type="match status" value="1"/>
</dbReference>
<feature type="transmembrane region" description="Helical" evidence="7">
    <location>
        <begin position="398"/>
        <end position="422"/>
    </location>
</feature>
<evidence type="ECO:0000256" key="1">
    <source>
        <dbReference type="ARBA" id="ARBA00004651"/>
    </source>
</evidence>
<evidence type="ECO:0000256" key="7">
    <source>
        <dbReference type="SAM" id="Phobius"/>
    </source>
</evidence>
<feature type="domain" description="MacB-like periplasmic core" evidence="9">
    <location>
        <begin position="19"/>
        <end position="250"/>
    </location>
</feature>
<dbReference type="InterPro" id="IPR025857">
    <property type="entry name" value="MacB_PCD"/>
</dbReference>
<evidence type="ECO:0000256" key="2">
    <source>
        <dbReference type="ARBA" id="ARBA00022475"/>
    </source>
</evidence>